<gene>
    <name evidence="15" type="ORF">H6P81_004177</name>
</gene>
<evidence type="ECO:0000256" key="10">
    <source>
        <dbReference type="ARBA" id="ARBA00023316"/>
    </source>
</evidence>
<evidence type="ECO:0000313" key="15">
    <source>
        <dbReference type="EMBL" id="KAG9459669.1"/>
    </source>
</evidence>
<evidence type="ECO:0000256" key="5">
    <source>
        <dbReference type="ARBA" id="ARBA00022525"/>
    </source>
</evidence>
<evidence type="ECO:0000256" key="9">
    <source>
        <dbReference type="ARBA" id="ARBA00023295"/>
    </source>
</evidence>
<keyword evidence="14" id="KW-0472">Membrane</keyword>
<keyword evidence="16" id="KW-1185">Reference proteome</keyword>
<dbReference type="InterPro" id="IPR000743">
    <property type="entry name" value="Glyco_hydro_28"/>
</dbReference>
<comment type="subcellular location">
    <subcellularLocation>
        <location evidence="1">Secreted</location>
        <location evidence="1">Cell wall</location>
    </subcellularLocation>
</comment>
<keyword evidence="14" id="KW-0812">Transmembrane</keyword>
<dbReference type="FunFam" id="2.160.20.10:FF:000032">
    <property type="entry name" value="Pectin lyase-like superfamily protein"/>
    <property type="match status" value="1"/>
</dbReference>
<evidence type="ECO:0000256" key="14">
    <source>
        <dbReference type="SAM" id="Phobius"/>
    </source>
</evidence>
<dbReference type="Pfam" id="PF00295">
    <property type="entry name" value="Glyco_hydro_28"/>
    <property type="match status" value="1"/>
</dbReference>
<keyword evidence="10" id="KW-0961">Cell wall biogenesis/degradation</keyword>
<feature type="transmembrane region" description="Helical" evidence="14">
    <location>
        <begin position="12"/>
        <end position="29"/>
    </location>
</feature>
<accession>A0AAV7FGI8</accession>
<dbReference type="Gene3D" id="2.160.20.10">
    <property type="entry name" value="Single-stranded right-handed beta-helix, Pectin lyase-like"/>
    <property type="match status" value="1"/>
</dbReference>
<evidence type="ECO:0000256" key="3">
    <source>
        <dbReference type="ARBA" id="ARBA00012736"/>
    </source>
</evidence>
<keyword evidence="7" id="KW-0677">Repeat</keyword>
<organism evidence="15 16">
    <name type="scientific">Aristolochia fimbriata</name>
    <name type="common">White veined hardy Dutchman's pipe vine</name>
    <dbReference type="NCBI Taxonomy" id="158543"/>
    <lineage>
        <taxon>Eukaryota</taxon>
        <taxon>Viridiplantae</taxon>
        <taxon>Streptophyta</taxon>
        <taxon>Embryophyta</taxon>
        <taxon>Tracheophyta</taxon>
        <taxon>Spermatophyta</taxon>
        <taxon>Magnoliopsida</taxon>
        <taxon>Magnoliidae</taxon>
        <taxon>Piperales</taxon>
        <taxon>Aristolochiaceae</taxon>
        <taxon>Aristolochia</taxon>
    </lineage>
</organism>
<evidence type="ECO:0000256" key="11">
    <source>
        <dbReference type="ARBA" id="ARBA00034074"/>
    </source>
</evidence>
<keyword evidence="6" id="KW-0732">Signal</keyword>
<evidence type="ECO:0000256" key="6">
    <source>
        <dbReference type="ARBA" id="ARBA00022729"/>
    </source>
</evidence>
<feature type="active site" evidence="12">
    <location>
        <position position="265"/>
    </location>
</feature>
<evidence type="ECO:0000313" key="16">
    <source>
        <dbReference type="Proteomes" id="UP000825729"/>
    </source>
</evidence>
<evidence type="ECO:0000256" key="1">
    <source>
        <dbReference type="ARBA" id="ARBA00004191"/>
    </source>
</evidence>
<evidence type="ECO:0000256" key="13">
    <source>
        <dbReference type="RuleBase" id="RU361169"/>
    </source>
</evidence>
<evidence type="ECO:0000256" key="8">
    <source>
        <dbReference type="ARBA" id="ARBA00022801"/>
    </source>
</evidence>
<dbReference type="GO" id="GO:0004650">
    <property type="term" value="F:polygalacturonase activity"/>
    <property type="evidence" value="ECO:0007669"/>
    <property type="project" value="UniProtKB-EC"/>
</dbReference>
<comment type="caution">
    <text evidence="15">The sequence shown here is derived from an EMBL/GenBank/DDBJ whole genome shotgun (WGS) entry which is preliminary data.</text>
</comment>
<comment type="catalytic activity">
    <reaction evidence="11">
        <text>(1,4-alpha-D-galacturonosyl)n+m + H2O = (1,4-alpha-D-galacturonosyl)n + (1,4-alpha-D-galacturonosyl)m.</text>
        <dbReference type="EC" id="3.2.1.15"/>
    </reaction>
</comment>
<dbReference type="PANTHER" id="PTHR31375">
    <property type="match status" value="1"/>
</dbReference>
<keyword evidence="14" id="KW-1133">Transmembrane helix</keyword>
<comment type="similarity">
    <text evidence="2 13">Belongs to the glycosyl hydrolase 28 family.</text>
</comment>
<dbReference type="GO" id="GO:0071555">
    <property type="term" value="P:cell wall organization"/>
    <property type="evidence" value="ECO:0007669"/>
    <property type="project" value="UniProtKB-KW"/>
</dbReference>
<keyword evidence="9 13" id="KW-0326">Glycosidase</keyword>
<dbReference type="InterPro" id="IPR012334">
    <property type="entry name" value="Pectin_lyas_fold"/>
</dbReference>
<dbReference type="GO" id="GO:0005975">
    <property type="term" value="P:carbohydrate metabolic process"/>
    <property type="evidence" value="ECO:0007669"/>
    <property type="project" value="InterPro"/>
</dbReference>
<dbReference type="InterPro" id="IPR011050">
    <property type="entry name" value="Pectin_lyase_fold/virulence"/>
</dbReference>
<sequence length="436" mass="47834">MFDIHQTTRSAVTYGVLLCFFFAVVGLKLRDVIGDAESWLISKRVVSVDSYGAKGDGISDDTQAFKDAWEVVCSMTFRPILKVPGGKTYLIGPVDFGGTCVSKVTLKILGTIVAPKEPEVWDGLNPRKWLYFHGVDYLSVEGGGLINGMGEKWWAQSCKVNRTKPCQHAPTAITFHRCNDLKVRNLMIRDSQQDHLAFTTCKGVQVSHLEIIAPHDSPNTDGIHISESTRVEVKNSIVGTGDDCVSIVSNSSNVRIVNLICGPGHGISIGSLGKDNSSSHVHDVLIDKAFISNTENGLRIKTWQGGSGFVRDVAFRNVWMNSVSNPIIIDQYYCDSSVTCPNQTVSIKVERISYRSIHGTSATPTAIKFACSDRFPCEKIILSDIQLFYPEGNTSAFCWNAFGFSSGRVHPSPCFPYDDRLLQQNVLSPVSLASVV</sequence>
<evidence type="ECO:0000256" key="2">
    <source>
        <dbReference type="ARBA" id="ARBA00008834"/>
    </source>
</evidence>
<evidence type="ECO:0000256" key="7">
    <source>
        <dbReference type="ARBA" id="ARBA00022737"/>
    </source>
</evidence>
<evidence type="ECO:0000256" key="12">
    <source>
        <dbReference type="PROSITE-ProRule" id="PRU10052"/>
    </source>
</evidence>
<dbReference type="EMBL" id="JAINDJ010000002">
    <property type="protein sequence ID" value="KAG9459669.1"/>
    <property type="molecule type" value="Genomic_DNA"/>
</dbReference>
<name>A0AAV7FGI8_ARIFI</name>
<dbReference type="AlphaFoldDB" id="A0AAV7FGI8"/>
<keyword evidence="8 13" id="KW-0378">Hydrolase</keyword>
<proteinExistence type="inferred from homology"/>
<dbReference type="SUPFAM" id="SSF51126">
    <property type="entry name" value="Pectin lyase-like"/>
    <property type="match status" value="1"/>
</dbReference>
<reference evidence="15 16" key="1">
    <citation type="submission" date="2021-07" db="EMBL/GenBank/DDBJ databases">
        <title>The Aristolochia fimbriata genome: insights into angiosperm evolution, floral development and chemical biosynthesis.</title>
        <authorList>
            <person name="Jiao Y."/>
        </authorList>
    </citation>
    <scope>NUCLEOTIDE SEQUENCE [LARGE SCALE GENOMIC DNA]</scope>
    <source>
        <strain evidence="15">IBCAS-2021</strain>
        <tissue evidence="15">Leaf</tissue>
    </source>
</reference>
<dbReference type="EC" id="3.2.1.15" evidence="3"/>
<keyword evidence="5" id="KW-0964">Secreted</keyword>
<dbReference type="Proteomes" id="UP000825729">
    <property type="component" value="Unassembled WGS sequence"/>
</dbReference>
<dbReference type="PROSITE" id="PS00502">
    <property type="entry name" value="POLYGALACTURONASE"/>
    <property type="match status" value="1"/>
</dbReference>
<evidence type="ECO:0000256" key="4">
    <source>
        <dbReference type="ARBA" id="ARBA00022512"/>
    </source>
</evidence>
<protein>
    <recommendedName>
        <fullName evidence="3">endo-polygalacturonase</fullName>
        <ecNumber evidence="3">3.2.1.15</ecNumber>
    </recommendedName>
</protein>
<keyword evidence="4" id="KW-0134">Cell wall</keyword>